<evidence type="ECO:0000313" key="9">
    <source>
        <dbReference type="EMBL" id="TYL56617.1"/>
    </source>
</evidence>
<dbReference type="EMBL" id="WKQV01000002">
    <property type="protein sequence ID" value="MSD26232.1"/>
    <property type="molecule type" value="Genomic_DNA"/>
</dbReference>
<dbReference type="Proteomes" id="UP001197847">
    <property type="component" value="Unassembled WGS sequence"/>
</dbReference>
<evidence type="ECO:0000313" key="11">
    <source>
        <dbReference type="Proteomes" id="UP000260642"/>
    </source>
</evidence>
<reference evidence="3" key="10">
    <citation type="submission" date="2021-10" db="EMBL/GenBank/DDBJ databases">
        <title>Collection of gut derived symbiotic bacterial strains cultured from healthy donors.</title>
        <authorList>
            <person name="Lin H."/>
            <person name="Littmann E."/>
            <person name="Kohout C."/>
            <person name="Pamer E.G."/>
        </authorList>
    </citation>
    <scope>NUCLEOTIDE SEQUENCE</scope>
    <source>
        <strain evidence="3">DFI.7.28A</strain>
    </source>
</reference>
<evidence type="ECO:0000313" key="14">
    <source>
        <dbReference type="Proteomes" id="UP000465607"/>
    </source>
</evidence>
<evidence type="ECO:0000313" key="7">
    <source>
        <dbReference type="EMBL" id="RGI70146.1"/>
    </source>
</evidence>
<dbReference type="AlphaFoldDB" id="A0A0M6WEP8"/>
<evidence type="ECO:0000313" key="5">
    <source>
        <dbReference type="EMBL" id="MSD26232.1"/>
    </source>
</evidence>
<reference evidence="11 12" key="3">
    <citation type="submission" date="2018-08" db="EMBL/GenBank/DDBJ databases">
        <title>A genome reference for cultivated species of the human gut microbiota.</title>
        <authorList>
            <person name="Zou Y."/>
            <person name="Xue W."/>
            <person name="Luo G."/>
        </authorList>
    </citation>
    <scope>NUCLEOTIDE SEQUENCE [LARGE SCALE GENOMIC DNA]</scope>
    <source>
        <strain evidence="8 12">AF06-19</strain>
        <strain evidence="7 11">TM10-3</strain>
    </source>
</reference>
<reference evidence="2" key="1">
    <citation type="submission" date="2015-05" db="EMBL/GenBank/DDBJ databases">
        <authorList>
            <person name="Wang D.B."/>
            <person name="Wang M."/>
        </authorList>
    </citation>
    <scope>NUCLEOTIDE SEQUENCE [LARGE SCALE GENOMIC DNA]</scope>
    <source>
        <strain evidence="2">T1-815</strain>
    </source>
</reference>
<evidence type="ECO:0000313" key="12">
    <source>
        <dbReference type="Proteomes" id="UP000283683"/>
    </source>
</evidence>
<evidence type="ECO:0000313" key="10">
    <source>
        <dbReference type="Proteomes" id="UP000049472"/>
    </source>
</evidence>
<evidence type="ECO:0000313" key="6">
    <source>
        <dbReference type="EMBL" id="NSC75980.1"/>
    </source>
</evidence>
<evidence type="ECO:0000313" key="3">
    <source>
        <dbReference type="EMBL" id="MCB6961025.1"/>
    </source>
</evidence>
<evidence type="ECO:0000313" key="4">
    <source>
        <dbReference type="EMBL" id="MCC2746614.1"/>
    </source>
</evidence>
<gene>
    <name evidence="8" type="ORF">DWV45_11400</name>
    <name evidence="7" type="ORF">DXD95_03385</name>
    <name evidence="9" type="ORF">FYL31_14680</name>
    <name evidence="6" type="ORF">G4312_01475</name>
    <name evidence="5" type="ORF">GKE44_03395</name>
    <name evidence="3" type="ORF">LIZ82_09030</name>
    <name evidence="4" type="ORF">LK487_06145</name>
    <name evidence="2" type="ORF">T1815_07271</name>
</gene>
<dbReference type="Proteomes" id="UP000324327">
    <property type="component" value="Unassembled WGS sequence"/>
</dbReference>
<dbReference type="EMBL" id="JAAIMP010000001">
    <property type="protein sequence ID" value="NSC75980.1"/>
    <property type="molecule type" value="Genomic_DNA"/>
</dbReference>
<dbReference type="EMBL" id="CVRQ01000009">
    <property type="protein sequence ID" value="CRL34009.1"/>
    <property type="molecule type" value="Genomic_DNA"/>
</dbReference>
<evidence type="ECO:0000313" key="8">
    <source>
        <dbReference type="EMBL" id="RGW86268.1"/>
    </source>
</evidence>
<keyword evidence="1" id="KW-0472">Membrane</keyword>
<dbReference type="EMBL" id="QSOB01000003">
    <property type="protein sequence ID" value="RGI70146.1"/>
    <property type="molecule type" value="Genomic_DNA"/>
</dbReference>
<dbReference type="Proteomes" id="UP001193756">
    <property type="component" value="Unassembled WGS sequence"/>
</dbReference>
<reference evidence="4" key="9">
    <citation type="submission" date="2021-10" db="EMBL/GenBank/DDBJ databases">
        <title>Collection of gut derived symbiotic bacterial strains cultured from healthy donors.</title>
        <authorList>
            <person name="Lin H."/>
            <person name="Littmann E."/>
            <person name="Claire K."/>
            <person name="Pamer E."/>
        </authorList>
    </citation>
    <scope>NUCLEOTIDE SEQUENCE</scope>
    <source>
        <strain evidence="4">MSK.22.92</strain>
    </source>
</reference>
<sequence length="142" mass="15712">MDPQKFDYNQDYNYNFGSNYGPGFNPNNNFYNKRSRNMEVAALVLSIIAIASCSCIYVSIICGSLAMIFALLSKGGATSMSSMAMTSFWIAFAAVVITLIIYIGSFAAMLHEYGSIEGILKEYQNLTGIDYNELLKQMNTAK</sequence>
<evidence type="ECO:0000313" key="2">
    <source>
        <dbReference type="EMBL" id="CRL34009.1"/>
    </source>
</evidence>
<keyword evidence="1" id="KW-0812">Transmembrane</keyword>
<name>A0A0M6WEP8_9FIRM</name>
<keyword evidence="10" id="KW-1185">Reference proteome</keyword>
<dbReference type="RefSeq" id="WP_015569022.1">
    <property type="nucleotide sequence ID" value="NZ_AP031452.1"/>
</dbReference>
<dbReference type="Proteomes" id="UP000049472">
    <property type="component" value="Unassembled WGS sequence"/>
</dbReference>
<evidence type="ECO:0000313" key="13">
    <source>
        <dbReference type="Proteomes" id="UP000324327"/>
    </source>
</evidence>
<reference evidence="5 14" key="4">
    <citation type="journal article" date="2019" name="Nat. Med.">
        <title>A library of human gut bacterial isolates paired with longitudinal multiomics data enables mechanistic microbiome research.</title>
        <authorList>
            <person name="Poyet M."/>
            <person name="Groussin M."/>
            <person name="Gibbons S.M."/>
            <person name="Avila-Pacheco J."/>
            <person name="Jiang X."/>
            <person name="Kearney S.M."/>
            <person name="Perrotta A.R."/>
            <person name="Berdy B."/>
            <person name="Zhao S."/>
            <person name="Lieberman T.D."/>
            <person name="Swanson P.K."/>
            <person name="Smith M."/>
            <person name="Roesemann S."/>
            <person name="Alexander J.E."/>
            <person name="Rich S.A."/>
            <person name="Livny J."/>
            <person name="Vlamakis H."/>
            <person name="Clish C."/>
            <person name="Bullock K."/>
            <person name="Deik A."/>
            <person name="Scott J."/>
            <person name="Pierce K.A."/>
            <person name="Xavier R.J."/>
            <person name="Alm E.J."/>
        </authorList>
    </citation>
    <scope>NUCLEOTIDE SEQUENCE [LARGE SCALE GENOMIC DNA]</scope>
    <source>
        <strain evidence="5 14">BIOML-A5</strain>
    </source>
</reference>
<feature type="transmembrane region" description="Helical" evidence="1">
    <location>
        <begin position="40"/>
        <end position="68"/>
    </location>
</feature>
<dbReference type="Proteomes" id="UP000260642">
    <property type="component" value="Unassembled WGS sequence"/>
</dbReference>
<dbReference type="Proteomes" id="UP001197741">
    <property type="component" value="Unassembled WGS sequence"/>
</dbReference>
<dbReference type="EMBL" id="JAJFBX010000006">
    <property type="protein sequence ID" value="MCC2746614.1"/>
    <property type="molecule type" value="Genomic_DNA"/>
</dbReference>
<dbReference type="EMBL" id="QSAZ01000011">
    <property type="protein sequence ID" value="RGW86268.1"/>
    <property type="molecule type" value="Genomic_DNA"/>
</dbReference>
<reference evidence="6" key="8">
    <citation type="submission" date="2020-02" db="EMBL/GenBank/DDBJ databases">
        <authorList>
            <person name="Littmann E."/>
            <person name="Sorbara M."/>
        </authorList>
    </citation>
    <scope>NUCLEOTIDE SEQUENCE</scope>
    <source>
        <strain evidence="6">MSK.16.45</strain>
    </source>
</reference>
<reference evidence="10" key="2">
    <citation type="submission" date="2015-05" db="EMBL/GenBank/DDBJ databases">
        <authorList>
            <consortium name="Pathogen Informatics"/>
        </authorList>
    </citation>
    <scope>NUCLEOTIDE SEQUENCE [LARGE SCALE GENOMIC DNA]</scope>
    <source>
        <strain evidence="10">T1-815</strain>
    </source>
</reference>
<reference evidence="9 13" key="5">
    <citation type="submission" date="2019-08" db="EMBL/GenBank/DDBJ databases">
        <authorList>
            <person name="Duncan S."/>
            <person name="Walker A."/>
        </authorList>
    </citation>
    <scope>NUCLEOTIDE SEQUENCE [LARGE SCALE GENOMIC DNA]</scope>
    <source>
        <strain evidence="9 13">T3WBe13</strain>
    </source>
</reference>
<reference evidence="6" key="7">
    <citation type="journal article" date="2020" name="Cell Host Microbe">
        <title>Functional and Genomic Variation between Human-Derived Isolates of Lachnospiraceae Reveals Inter- and Intra-Species Diversity.</title>
        <authorList>
            <person name="Sorbara M.T."/>
            <person name="Littmann E.R."/>
            <person name="Fontana E."/>
            <person name="Moody T.U."/>
            <person name="Kohout C.E."/>
            <person name="Gjonbalaj M."/>
            <person name="Eaton V."/>
            <person name="Seok R."/>
            <person name="Leiner I.M."/>
            <person name="Pamer E.G."/>
        </authorList>
    </citation>
    <scope>NUCLEOTIDE SEQUENCE</scope>
    <source>
        <strain evidence="6">MSK.16.45</strain>
    </source>
</reference>
<dbReference type="Proteomes" id="UP000283683">
    <property type="component" value="Unassembled WGS sequence"/>
</dbReference>
<dbReference type="EMBL" id="VSTF01000028">
    <property type="protein sequence ID" value="TYL56617.1"/>
    <property type="molecule type" value="Genomic_DNA"/>
</dbReference>
<dbReference type="EMBL" id="JAJCJQ010000011">
    <property type="protein sequence ID" value="MCB6961025.1"/>
    <property type="molecule type" value="Genomic_DNA"/>
</dbReference>
<proteinExistence type="predicted"/>
<evidence type="ECO:0008006" key="15">
    <source>
        <dbReference type="Google" id="ProtNLM"/>
    </source>
</evidence>
<evidence type="ECO:0000256" key="1">
    <source>
        <dbReference type="SAM" id="Phobius"/>
    </source>
</evidence>
<protein>
    <recommendedName>
        <fullName evidence="15">DUF4190 domain-containing protein</fullName>
    </recommendedName>
</protein>
<organism evidence="2 10">
    <name type="scientific">Agathobacter rectalis</name>
    <dbReference type="NCBI Taxonomy" id="39491"/>
    <lineage>
        <taxon>Bacteria</taxon>
        <taxon>Bacillati</taxon>
        <taxon>Bacillota</taxon>
        <taxon>Clostridia</taxon>
        <taxon>Lachnospirales</taxon>
        <taxon>Lachnospiraceae</taxon>
        <taxon>Agathobacter</taxon>
    </lineage>
</organism>
<reference evidence="9 13" key="6">
    <citation type="submission" date="2019-09" db="EMBL/GenBank/DDBJ databases">
        <title>Strain-level analysis of Eubacterium rectale using genomes from metagenomes.</title>
        <authorList>
            <person name="Karcher N."/>
            <person name="Segata N."/>
        </authorList>
    </citation>
    <scope>NUCLEOTIDE SEQUENCE [LARGE SCALE GENOMIC DNA]</scope>
    <source>
        <strain evidence="9 13">T3WBe13</strain>
    </source>
</reference>
<accession>A0A0M6WEP8</accession>
<feature type="transmembrane region" description="Helical" evidence="1">
    <location>
        <begin position="88"/>
        <end position="110"/>
    </location>
</feature>
<dbReference type="Proteomes" id="UP000465607">
    <property type="component" value="Unassembled WGS sequence"/>
</dbReference>
<keyword evidence="1" id="KW-1133">Transmembrane helix</keyword>